<accession>A0A9B0U7A3</accession>
<dbReference type="Proteomes" id="UP000504623">
    <property type="component" value="Unplaced"/>
</dbReference>
<comment type="subcellular location">
    <subcellularLocation>
        <location evidence="2">Cell membrane</location>
        <topology evidence="2">Lipid-anchor</topology>
        <topology evidence="2">GPI-anchor</topology>
    </subcellularLocation>
    <subcellularLocation>
        <location evidence="1">Golgi apparatus</location>
    </subcellularLocation>
    <subcellularLocation>
        <location evidence="3">Secreted</location>
    </subcellularLocation>
</comment>
<evidence type="ECO:0000256" key="7">
    <source>
        <dbReference type="ARBA" id="ARBA00022553"/>
    </source>
</evidence>
<dbReference type="GO" id="GO:0005794">
    <property type="term" value="C:Golgi apparatus"/>
    <property type="evidence" value="ECO:0007669"/>
    <property type="project" value="UniProtKB-SubCell"/>
</dbReference>
<dbReference type="CTD" id="10232"/>
<dbReference type="GO" id="GO:0005576">
    <property type="term" value="C:extracellular region"/>
    <property type="evidence" value="ECO:0007669"/>
    <property type="project" value="UniProtKB-SubCell"/>
</dbReference>
<evidence type="ECO:0000256" key="11">
    <source>
        <dbReference type="ARBA" id="ARBA00022889"/>
    </source>
</evidence>
<name>A0A9B0U7A3_CHRAS</name>
<dbReference type="GO" id="GO:0005886">
    <property type="term" value="C:plasma membrane"/>
    <property type="evidence" value="ECO:0007669"/>
    <property type="project" value="UniProtKB-SubCell"/>
</dbReference>
<sequence length="349" mass="38205">MVPPPITASSSSSALDVLPSRLRRTTGDPKLPAGLLRTRPAQLLKAIKEEQGCPPGKEVHEVDEMLVFYSETELQACVHGPLLASQLDRVDAIPFTYEQLAVLKIKLDKTYPQGYPEDVVQRLGSLFLMVTPDDINKWDVKSSETLKALLRVSRGQSGRAQVAALITRYAAGGAQINEGTLAMVATLSPASLCLFSPEQLRLLQPHILWEVESGALEDCPLLQMKVLYSKAYVAFQNITGPSYFGRIRPYLGGVTTEHLRSLSRRNISMDITTFKELRKESVQPLTVAEVKALLGPHVVDLKAEERNSPVWDWIVGQRQEDLDSLGLGLQGGIPNGYLLVALGAQGGRG</sequence>
<dbReference type="PANTHER" id="PTHR23412">
    <property type="entry name" value="STEREOCILIN RELATED"/>
    <property type="match status" value="1"/>
</dbReference>
<dbReference type="AlphaFoldDB" id="A0A9B0U7A3"/>
<keyword evidence="7" id="KW-0597">Phosphoprotein</keyword>
<keyword evidence="12" id="KW-0333">Golgi apparatus</keyword>
<dbReference type="InterPro" id="IPR026664">
    <property type="entry name" value="Stereocilin-rel"/>
</dbReference>
<dbReference type="FunFam" id="1.20.970.40:FF:000001">
    <property type="entry name" value="Mesothelin"/>
    <property type="match status" value="1"/>
</dbReference>
<evidence type="ECO:0000313" key="22">
    <source>
        <dbReference type="RefSeq" id="XP_006873985.1"/>
    </source>
</evidence>
<evidence type="ECO:0000256" key="19">
    <source>
        <dbReference type="ARBA" id="ARBA00068881"/>
    </source>
</evidence>
<evidence type="ECO:0000256" key="10">
    <source>
        <dbReference type="ARBA" id="ARBA00022729"/>
    </source>
</evidence>
<evidence type="ECO:0000256" key="4">
    <source>
        <dbReference type="ARBA" id="ARBA00011016"/>
    </source>
</evidence>
<dbReference type="GeneID" id="102829143"/>
<gene>
    <name evidence="22" type="primary">MSLN</name>
</gene>
<evidence type="ECO:0000256" key="18">
    <source>
        <dbReference type="ARBA" id="ARBA00065993"/>
    </source>
</evidence>
<evidence type="ECO:0000256" key="2">
    <source>
        <dbReference type="ARBA" id="ARBA00004609"/>
    </source>
</evidence>
<comment type="similarity">
    <text evidence="4">Belongs to the mesothelin family.</text>
</comment>
<dbReference type="Pfam" id="PF06060">
    <property type="entry name" value="Mesothelin"/>
    <property type="match status" value="1"/>
</dbReference>
<evidence type="ECO:0000313" key="21">
    <source>
        <dbReference type="Proteomes" id="UP000504623"/>
    </source>
</evidence>
<dbReference type="GO" id="GO:0009986">
    <property type="term" value="C:cell surface"/>
    <property type="evidence" value="ECO:0007669"/>
    <property type="project" value="TreeGrafter"/>
</dbReference>
<reference evidence="22" key="1">
    <citation type="submission" date="2025-08" db="UniProtKB">
        <authorList>
            <consortium name="RefSeq"/>
        </authorList>
    </citation>
    <scope>IDENTIFICATION</scope>
    <source>
        <tissue evidence="22">Spleen</tissue>
    </source>
</reference>
<dbReference type="GO" id="GO:0098552">
    <property type="term" value="C:side of membrane"/>
    <property type="evidence" value="ECO:0007669"/>
    <property type="project" value="UniProtKB-KW"/>
</dbReference>
<dbReference type="OrthoDB" id="9329195at2759"/>
<evidence type="ECO:0000256" key="1">
    <source>
        <dbReference type="ARBA" id="ARBA00004555"/>
    </source>
</evidence>
<evidence type="ECO:0000256" key="3">
    <source>
        <dbReference type="ARBA" id="ARBA00004613"/>
    </source>
</evidence>
<keyword evidence="6" id="KW-0964">Secreted</keyword>
<evidence type="ECO:0000256" key="5">
    <source>
        <dbReference type="ARBA" id="ARBA00022475"/>
    </source>
</evidence>
<keyword evidence="10" id="KW-0732">Signal</keyword>
<proteinExistence type="inferred from homology"/>
<keyword evidence="21" id="KW-1185">Reference proteome</keyword>
<organism evidence="21 22">
    <name type="scientific">Chrysochloris asiatica</name>
    <name type="common">Cape golden mole</name>
    <dbReference type="NCBI Taxonomy" id="185453"/>
    <lineage>
        <taxon>Eukaryota</taxon>
        <taxon>Metazoa</taxon>
        <taxon>Chordata</taxon>
        <taxon>Craniata</taxon>
        <taxon>Vertebrata</taxon>
        <taxon>Euteleostomi</taxon>
        <taxon>Mammalia</taxon>
        <taxon>Eutheria</taxon>
        <taxon>Afrotheria</taxon>
        <taxon>Chrysochloridae</taxon>
        <taxon>Chrysochlorinae</taxon>
        <taxon>Chrysochloris</taxon>
    </lineage>
</organism>
<evidence type="ECO:0000256" key="14">
    <source>
        <dbReference type="ARBA" id="ARBA00023157"/>
    </source>
</evidence>
<evidence type="ECO:0000256" key="15">
    <source>
        <dbReference type="ARBA" id="ARBA00023180"/>
    </source>
</evidence>
<evidence type="ECO:0000256" key="9">
    <source>
        <dbReference type="ARBA" id="ARBA00022685"/>
    </source>
</evidence>
<keyword evidence="8" id="KW-0336">GPI-anchor</keyword>
<keyword evidence="15" id="KW-0325">Glycoprotein</keyword>
<evidence type="ECO:0000256" key="6">
    <source>
        <dbReference type="ARBA" id="ARBA00022525"/>
    </source>
</evidence>
<evidence type="ECO:0000256" key="8">
    <source>
        <dbReference type="ARBA" id="ARBA00022622"/>
    </source>
</evidence>
<dbReference type="RefSeq" id="XP_006873985.1">
    <property type="nucleotide sequence ID" value="XM_006873923.1"/>
</dbReference>
<dbReference type="PANTHER" id="PTHR23412:SF6">
    <property type="entry name" value="MESOTHELIN"/>
    <property type="match status" value="1"/>
</dbReference>
<keyword evidence="9" id="KW-0165">Cleavage on pair of basic residues</keyword>
<protein>
    <recommendedName>
        <fullName evidence="19">Mesothelin</fullName>
    </recommendedName>
    <alternativeName>
        <fullName evidence="20">Pre-pro-megakaryocyte-potentiating factor</fullName>
    </alternativeName>
</protein>
<comment type="subunit">
    <text evidence="18">Interacts with MUC16.</text>
</comment>
<keyword evidence="16" id="KW-0449">Lipoprotein</keyword>
<evidence type="ECO:0000256" key="17">
    <source>
        <dbReference type="ARBA" id="ARBA00058732"/>
    </source>
</evidence>
<dbReference type="Gene3D" id="1.20.970.40">
    <property type="match status" value="1"/>
</dbReference>
<dbReference type="GO" id="GO:0007160">
    <property type="term" value="P:cell-matrix adhesion"/>
    <property type="evidence" value="ECO:0007669"/>
    <property type="project" value="TreeGrafter"/>
</dbReference>
<keyword evidence="13" id="KW-0472">Membrane</keyword>
<dbReference type="InterPro" id="IPR010335">
    <property type="entry name" value="Mesothelin"/>
</dbReference>
<evidence type="ECO:0000256" key="12">
    <source>
        <dbReference type="ARBA" id="ARBA00023034"/>
    </source>
</evidence>
<keyword evidence="5" id="KW-1003">Cell membrane</keyword>
<keyword evidence="14" id="KW-1015">Disulfide bond</keyword>
<evidence type="ECO:0000256" key="16">
    <source>
        <dbReference type="ARBA" id="ARBA00023288"/>
    </source>
</evidence>
<comment type="function">
    <text evidence="17">Membrane-anchored forms may play a role in cellular adhesion.</text>
</comment>
<evidence type="ECO:0000256" key="20">
    <source>
        <dbReference type="ARBA" id="ARBA00081905"/>
    </source>
</evidence>
<evidence type="ECO:0000256" key="13">
    <source>
        <dbReference type="ARBA" id="ARBA00023136"/>
    </source>
</evidence>
<keyword evidence="11" id="KW-0130">Cell adhesion</keyword>